<dbReference type="PANTHER" id="PTHR21301">
    <property type="entry name" value="REVERSE TRANSCRIPTASE"/>
    <property type="match status" value="1"/>
</dbReference>
<dbReference type="PANTHER" id="PTHR21301:SF11">
    <property type="entry name" value="GIY-YIG DOMAIN-CONTAINING PROTEIN"/>
    <property type="match status" value="1"/>
</dbReference>
<accession>A0A183NW55</accession>
<dbReference type="AlphaFoldDB" id="A0A183NW55"/>
<organism evidence="1 2">
    <name type="scientific">Schistosoma mattheei</name>
    <dbReference type="NCBI Taxonomy" id="31246"/>
    <lineage>
        <taxon>Eukaryota</taxon>
        <taxon>Metazoa</taxon>
        <taxon>Spiralia</taxon>
        <taxon>Lophotrochozoa</taxon>
        <taxon>Platyhelminthes</taxon>
        <taxon>Trematoda</taxon>
        <taxon>Digenea</taxon>
        <taxon>Strigeidida</taxon>
        <taxon>Schistosomatoidea</taxon>
        <taxon>Schistosomatidae</taxon>
        <taxon>Schistosoma</taxon>
    </lineage>
</organism>
<evidence type="ECO:0000313" key="1">
    <source>
        <dbReference type="EMBL" id="VDP33399.1"/>
    </source>
</evidence>
<dbReference type="Proteomes" id="UP000269396">
    <property type="component" value="Unassembled WGS sequence"/>
</dbReference>
<dbReference type="EMBL" id="UZAL01027535">
    <property type="protein sequence ID" value="VDP33399.1"/>
    <property type="molecule type" value="Genomic_DNA"/>
</dbReference>
<name>A0A183NW55_9TREM</name>
<dbReference type="STRING" id="31246.A0A183NW55"/>
<evidence type="ECO:0000313" key="2">
    <source>
        <dbReference type="Proteomes" id="UP000269396"/>
    </source>
</evidence>
<keyword evidence="2" id="KW-1185">Reference proteome</keyword>
<gene>
    <name evidence="1" type="ORF">SMTD_LOCUS6341</name>
</gene>
<reference evidence="1 2" key="1">
    <citation type="submission" date="2018-11" db="EMBL/GenBank/DDBJ databases">
        <authorList>
            <consortium name="Pathogen Informatics"/>
        </authorList>
    </citation>
    <scope>NUCLEOTIDE SEQUENCE [LARGE SCALE GENOMIC DNA]</scope>
    <source>
        <strain>Denwood</strain>
        <strain evidence="2">Zambia</strain>
    </source>
</reference>
<sequence>MLRHASNNTVQQSRDKSNTMDIKKLIVNLSDRNPNAHEISLLQKGPNFNLNRLQLSPFKIIRAIEPALDVLPSETANEFRNKIMVMLSHQKPYNSNLSKNELYALKQLRNDKTIIITRADIMNNSDYERVREHPQEDPCELIKETKSRAALNKLKAETKSCNPCRFYELPNIHKNNTPQRPVVDFTNTPTYNLANYLARILKPYDKLINHGIKNSIKFRNNIDNIHIEEDEMIASFDEFSLFTNVPINRALDIIYGCLESDSDLNLRYPLIHPNLLSAWNCGYDPRYSYFKENFTYRKV</sequence>
<proteinExistence type="predicted"/>
<protein>
    <submittedName>
        <fullName evidence="1">Uncharacterized protein</fullName>
    </submittedName>
</protein>